<dbReference type="AlphaFoldDB" id="A0AAF0UAI8"/>
<dbReference type="GO" id="GO:0050660">
    <property type="term" value="F:flavin adenine dinucleotide binding"/>
    <property type="evidence" value="ECO:0007669"/>
    <property type="project" value="InterPro"/>
</dbReference>
<proteinExistence type="inferred from homology"/>
<dbReference type="Pfam" id="PF00743">
    <property type="entry name" value="FMO-like"/>
    <property type="match status" value="1"/>
</dbReference>
<keyword evidence="6" id="KW-0521">NADP</keyword>
<protein>
    <recommendedName>
        <fullName evidence="10">Flavin-containing monooxygenase</fullName>
        <ecNumber evidence="10">1.-.-.-</ecNumber>
    </recommendedName>
</protein>
<dbReference type="PANTHER" id="PTHR43539:SF83">
    <property type="entry name" value="FLAVIN-CONTAINING MONOOXYGENASE"/>
    <property type="match status" value="1"/>
</dbReference>
<comment type="similarity">
    <text evidence="3 10">Belongs to the FMO family.</text>
</comment>
<comment type="cofactor">
    <cofactor evidence="1 10">
        <name>FAD</name>
        <dbReference type="ChEBI" id="CHEBI:57692"/>
    </cofactor>
</comment>
<evidence type="ECO:0000256" key="2">
    <source>
        <dbReference type="ARBA" id="ARBA00004814"/>
    </source>
</evidence>
<evidence type="ECO:0000313" key="12">
    <source>
        <dbReference type="Proteomes" id="UP001234989"/>
    </source>
</evidence>
<dbReference type="SUPFAM" id="SSF51905">
    <property type="entry name" value="FAD/NAD(P)-binding domain"/>
    <property type="match status" value="1"/>
</dbReference>
<dbReference type="EMBL" id="CP133619">
    <property type="protein sequence ID" value="WMV42402.1"/>
    <property type="molecule type" value="Genomic_DNA"/>
</dbReference>
<name>A0AAF0UAI8_SOLVR</name>
<comment type="pathway">
    <text evidence="2">Plant hormone metabolism; auxin biosynthesis.</text>
</comment>
<reference evidence="11" key="1">
    <citation type="submission" date="2023-08" db="EMBL/GenBank/DDBJ databases">
        <title>A de novo genome assembly of Solanum verrucosum Schlechtendal, a Mexican diploid species geographically isolated from the other diploid A-genome species in potato relatives.</title>
        <authorList>
            <person name="Hosaka K."/>
        </authorList>
    </citation>
    <scope>NUCLEOTIDE SEQUENCE</scope>
    <source>
        <tissue evidence="11">Young leaves</tissue>
    </source>
</reference>
<dbReference type="PANTHER" id="PTHR43539">
    <property type="entry name" value="FLAVIN-BINDING MONOOXYGENASE-LIKE PROTEIN (AFU_ORTHOLOGUE AFUA_4G09220)"/>
    <property type="match status" value="1"/>
</dbReference>
<dbReference type="InterPro" id="IPR036188">
    <property type="entry name" value="FAD/NAD-bd_sf"/>
</dbReference>
<evidence type="ECO:0000256" key="6">
    <source>
        <dbReference type="ARBA" id="ARBA00022857"/>
    </source>
</evidence>
<keyword evidence="4 10" id="KW-0285">Flavoprotein</keyword>
<organism evidence="11 12">
    <name type="scientific">Solanum verrucosum</name>
    <dbReference type="NCBI Taxonomy" id="315347"/>
    <lineage>
        <taxon>Eukaryota</taxon>
        <taxon>Viridiplantae</taxon>
        <taxon>Streptophyta</taxon>
        <taxon>Embryophyta</taxon>
        <taxon>Tracheophyta</taxon>
        <taxon>Spermatophyta</taxon>
        <taxon>Magnoliopsida</taxon>
        <taxon>eudicotyledons</taxon>
        <taxon>Gunneridae</taxon>
        <taxon>Pentapetalae</taxon>
        <taxon>asterids</taxon>
        <taxon>lamiids</taxon>
        <taxon>Solanales</taxon>
        <taxon>Solanaceae</taxon>
        <taxon>Solanoideae</taxon>
        <taxon>Solaneae</taxon>
        <taxon>Solanum</taxon>
    </lineage>
</organism>
<evidence type="ECO:0000313" key="11">
    <source>
        <dbReference type="EMBL" id="WMV42402.1"/>
    </source>
</evidence>
<evidence type="ECO:0000256" key="1">
    <source>
        <dbReference type="ARBA" id="ARBA00001974"/>
    </source>
</evidence>
<dbReference type="InterPro" id="IPR050982">
    <property type="entry name" value="Auxin_biosynth/cation_transpt"/>
</dbReference>
<dbReference type="InterPro" id="IPR020946">
    <property type="entry name" value="Flavin_mOase-like"/>
</dbReference>
<keyword evidence="8" id="KW-0073">Auxin biosynthesis</keyword>
<comment type="catalytic activity">
    <reaction evidence="9">
        <text>indole-3-pyruvate + NADPH + O2 + H(+) = (indol-3-yl)acetate + CO2 + NADP(+) + H2O</text>
        <dbReference type="Rhea" id="RHEA:34331"/>
        <dbReference type="ChEBI" id="CHEBI:15377"/>
        <dbReference type="ChEBI" id="CHEBI:15378"/>
        <dbReference type="ChEBI" id="CHEBI:15379"/>
        <dbReference type="ChEBI" id="CHEBI:16526"/>
        <dbReference type="ChEBI" id="CHEBI:17640"/>
        <dbReference type="ChEBI" id="CHEBI:30854"/>
        <dbReference type="ChEBI" id="CHEBI:57783"/>
        <dbReference type="ChEBI" id="CHEBI:58349"/>
        <dbReference type="EC" id="1.14.13.168"/>
    </reaction>
</comment>
<keyword evidence="12" id="KW-1185">Reference proteome</keyword>
<dbReference type="EC" id="1.-.-.-" evidence="10"/>
<dbReference type="Proteomes" id="UP001234989">
    <property type="component" value="Chromosome 8"/>
</dbReference>
<keyword evidence="10" id="KW-0503">Monooxygenase</keyword>
<dbReference type="GO" id="GO:0050661">
    <property type="term" value="F:NADP binding"/>
    <property type="evidence" value="ECO:0007669"/>
    <property type="project" value="InterPro"/>
</dbReference>
<evidence type="ECO:0000256" key="7">
    <source>
        <dbReference type="ARBA" id="ARBA00023002"/>
    </source>
</evidence>
<dbReference type="GO" id="GO:0004499">
    <property type="term" value="F:N,N-dimethylaniline monooxygenase activity"/>
    <property type="evidence" value="ECO:0007669"/>
    <property type="project" value="InterPro"/>
</dbReference>
<gene>
    <name evidence="11" type="ORF">MTR67_035787</name>
</gene>
<dbReference type="GO" id="GO:0103075">
    <property type="term" value="F:indole-3-pyruvate monooxygenase activity"/>
    <property type="evidence" value="ECO:0007669"/>
    <property type="project" value="UniProtKB-EC"/>
</dbReference>
<keyword evidence="7 10" id="KW-0560">Oxidoreductase</keyword>
<evidence type="ECO:0000256" key="10">
    <source>
        <dbReference type="RuleBase" id="RU361177"/>
    </source>
</evidence>
<evidence type="ECO:0000256" key="8">
    <source>
        <dbReference type="ARBA" id="ARBA00023070"/>
    </source>
</evidence>
<evidence type="ECO:0000256" key="4">
    <source>
        <dbReference type="ARBA" id="ARBA00022630"/>
    </source>
</evidence>
<keyword evidence="5 10" id="KW-0274">FAD</keyword>
<accession>A0AAF0UAI8</accession>
<evidence type="ECO:0000256" key="9">
    <source>
        <dbReference type="ARBA" id="ARBA00047707"/>
    </source>
</evidence>
<dbReference type="Gene3D" id="3.50.50.60">
    <property type="entry name" value="FAD/NAD(P)-binding domain"/>
    <property type="match status" value="1"/>
</dbReference>
<sequence length="154" mass="16939">MPEGVESNCEKRKVESNSLSLFELGIPQLEEGPISVKISKGRSPVIDVGAIDKIKLGHIKVLPEISKIKEHTTVFDNGDEHQFDAIIFATGYKNVATKYLKDYNSIFLEDGTLVNWKGENGLYAARFSKKGIVGISMDAIAITDNIKTVKGDKI</sequence>
<evidence type="ECO:0000256" key="3">
    <source>
        <dbReference type="ARBA" id="ARBA00009183"/>
    </source>
</evidence>
<evidence type="ECO:0000256" key="5">
    <source>
        <dbReference type="ARBA" id="ARBA00022827"/>
    </source>
</evidence>
<dbReference type="GO" id="GO:0009851">
    <property type="term" value="P:auxin biosynthetic process"/>
    <property type="evidence" value="ECO:0007669"/>
    <property type="project" value="UniProtKB-KW"/>
</dbReference>